<name>D4ZH80_SHEVD</name>
<keyword evidence="3" id="KW-1185">Reference proteome</keyword>
<feature type="chain" id="PRO_5003068216" evidence="1">
    <location>
        <begin position="22"/>
        <end position="275"/>
    </location>
</feature>
<accession>D4ZH80</accession>
<dbReference type="EMBL" id="AP011177">
    <property type="protein sequence ID" value="BAJ01029.1"/>
    <property type="molecule type" value="Genomic_DNA"/>
</dbReference>
<evidence type="ECO:0000313" key="3">
    <source>
        <dbReference type="Proteomes" id="UP000002350"/>
    </source>
</evidence>
<reference evidence="3" key="1">
    <citation type="journal article" date="2010" name="Mol. Biosyst.">
        <title>Complete genome sequence and comparative analysis of Shewanella violacea, a psychrophilic and piezophilic bacterium from deep sea floor sediments.</title>
        <authorList>
            <person name="Aono E."/>
            <person name="Baba T."/>
            <person name="Ara T."/>
            <person name="Nishi T."/>
            <person name="Nakamichi T."/>
            <person name="Inamoto E."/>
            <person name="Toyonaga H."/>
            <person name="Hasegawa M."/>
            <person name="Takai Y."/>
            <person name="Okumura Y."/>
            <person name="Baba M."/>
            <person name="Tomita M."/>
            <person name="Kato C."/>
            <person name="Oshima T."/>
            <person name="Nakasone K."/>
            <person name="Mori H."/>
        </authorList>
    </citation>
    <scope>NUCLEOTIDE SEQUENCE [LARGE SCALE GENOMIC DNA]</scope>
    <source>
        <strain evidence="3">JCM 10179 / CIP 106290 / LMG 19151 / DSS12</strain>
    </source>
</reference>
<dbReference type="eggNOG" id="ENOG5032QYJ">
    <property type="taxonomic scope" value="Bacteria"/>
</dbReference>
<dbReference type="AlphaFoldDB" id="D4ZH80"/>
<evidence type="ECO:0000256" key="1">
    <source>
        <dbReference type="SAM" id="SignalP"/>
    </source>
</evidence>
<protein>
    <submittedName>
        <fullName evidence="2">Uncharacterized protein</fullName>
    </submittedName>
</protein>
<dbReference type="HOGENOM" id="CLU_087606_0_0_6"/>
<gene>
    <name evidence="2" type="ordered locus">SVI_1058</name>
</gene>
<dbReference type="RefSeq" id="WP_013050340.1">
    <property type="nucleotide sequence ID" value="NC_014012.1"/>
</dbReference>
<dbReference type="STRING" id="637905.SVI_1058"/>
<evidence type="ECO:0000313" key="2">
    <source>
        <dbReference type="EMBL" id="BAJ01029.1"/>
    </source>
</evidence>
<dbReference type="KEGG" id="svo:SVI_1058"/>
<sequence>MMKYALLSAALVVGFVHTVSAHSTASHATAANLSTASQSTQVQPALSVELANKAQRVCDGVSPSQLSATYVIFKGDDSSKLSHELQLTRYQDTVIYQRSPQTFEAWRRSGEYVRYFPMDKRSVSYRPGDLLSLNISYDLAQVFHLVSPEIRSKLKQTDDIQHTCLTVESFSGKQAGQEVNLQWARSLELPYRLTIGESEQVLTYQLTQVKPVTPADFKTLTTGFKDIDFADVGDNESDPFIAKMITQGFIQHGSSGVYTSDGQLVSGNGHSGHSH</sequence>
<organism evidence="2 3">
    <name type="scientific">Shewanella violacea (strain JCM 10179 / CIP 106290 / LMG 19151 / DSS12)</name>
    <dbReference type="NCBI Taxonomy" id="637905"/>
    <lineage>
        <taxon>Bacteria</taxon>
        <taxon>Pseudomonadati</taxon>
        <taxon>Pseudomonadota</taxon>
        <taxon>Gammaproteobacteria</taxon>
        <taxon>Alteromonadales</taxon>
        <taxon>Shewanellaceae</taxon>
        <taxon>Shewanella</taxon>
    </lineage>
</organism>
<keyword evidence="1" id="KW-0732">Signal</keyword>
<feature type="signal peptide" evidence="1">
    <location>
        <begin position="1"/>
        <end position="21"/>
    </location>
</feature>
<dbReference type="Proteomes" id="UP000002350">
    <property type="component" value="Chromosome"/>
</dbReference>
<proteinExistence type="predicted"/>